<evidence type="ECO:0000256" key="2">
    <source>
        <dbReference type="ARBA" id="ARBA00022692"/>
    </source>
</evidence>
<feature type="transmembrane region" description="Helical" evidence="6">
    <location>
        <begin position="20"/>
        <end position="36"/>
    </location>
</feature>
<evidence type="ECO:0000313" key="8">
    <source>
        <dbReference type="EMBL" id="ACD89491.1"/>
    </source>
</evidence>
<protein>
    <recommendedName>
        <fullName evidence="7">ResB-like domain-containing protein</fullName>
    </recommendedName>
</protein>
<keyword evidence="4 6" id="KW-1133">Transmembrane helix</keyword>
<feature type="transmembrane region" description="Helical" evidence="6">
    <location>
        <begin position="48"/>
        <end position="67"/>
    </location>
</feature>
<dbReference type="KEGG" id="cli:Clim_0398"/>
<reference evidence="8 9" key="1">
    <citation type="submission" date="2008-05" db="EMBL/GenBank/DDBJ databases">
        <title>Complete sequence of Chlorobium limicola DSM 245.</title>
        <authorList>
            <consortium name="US DOE Joint Genome Institute"/>
            <person name="Lucas S."/>
            <person name="Copeland A."/>
            <person name="Lapidus A."/>
            <person name="Glavina del Rio T."/>
            <person name="Dalin E."/>
            <person name="Tice H."/>
            <person name="Bruce D."/>
            <person name="Goodwin L."/>
            <person name="Pitluck S."/>
            <person name="Schmutz J."/>
            <person name="Larimer F."/>
            <person name="Land M."/>
            <person name="Hauser L."/>
            <person name="Kyrpides N."/>
            <person name="Ovchinnikova G."/>
            <person name="Zhao F."/>
            <person name="Li T."/>
            <person name="Liu Z."/>
            <person name="Overmann J."/>
            <person name="Bryant D.A."/>
            <person name="Richardson P."/>
        </authorList>
    </citation>
    <scope>NUCLEOTIDE SEQUENCE [LARGE SCALE GENOMIC DNA]</scope>
    <source>
        <strain evidence="9">DSM 245 / NBRC 103803 / 6330</strain>
    </source>
</reference>
<keyword evidence="3" id="KW-0201">Cytochrome c-type biogenesis</keyword>
<accession>B3EFV8</accession>
<evidence type="ECO:0000256" key="3">
    <source>
        <dbReference type="ARBA" id="ARBA00022748"/>
    </source>
</evidence>
<dbReference type="GO" id="GO:0017004">
    <property type="term" value="P:cytochrome complex assembly"/>
    <property type="evidence" value="ECO:0007669"/>
    <property type="project" value="UniProtKB-KW"/>
</dbReference>
<gene>
    <name evidence="8" type="ordered locus">Clim_0398</name>
</gene>
<dbReference type="STRING" id="290315.Clim_0398"/>
<name>B3EFV8_CHLL2</name>
<dbReference type="HOGENOM" id="CLU_058412_0_0_10"/>
<dbReference type="PANTHER" id="PTHR31566">
    <property type="entry name" value="CYTOCHROME C BIOGENESIS PROTEIN CCS1, CHLOROPLASTIC"/>
    <property type="match status" value="1"/>
</dbReference>
<evidence type="ECO:0000256" key="5">
    <source>
        <dbReference type="ARBA" id="ARBA00023136"/>
    </source>
</evidence>
<keyword evidence="2 6" id="KW-0812">Transmembrane</keyword>
<evidence type="ECO:0000256" key="4">
    <source>
        <dbReference type="ARBA" id="ARBA00022989"/>
    </source>
</evidence>
<dbReference type="PANTHER" id="PTHR31566:SF5">
    <property type="entry name" value="RESB-LIKE DOMAIN-CONTAINING PROTEIN"/>
    <property type="match status" value="1"/>
</dbReference>
<dbReference type="Pfam" id="PF05140">
    <property type="entry name" value="ResB"/>
    <property type="match status" value="1"/>
</dbReference>
<evidence type="ECO:0000259" key="7">
    <source>
        <dbReference type="Pfam" id="PF05140"/>
    </source>
</evidence>
<feature type="domain" description="ResB-like" evidence="7">
    <location>
        <begin position="305"/>
        <end position="364"/>
    </location>
</feature>
<evidence type="ECO:0000256" key="6">
    <source>
        <dbReference type="SAM" id="Phobius"/>
    </source>
</evidence>
<dbReference type="InterPro" id="IPR023494">
    <property type="entry name" value="Cyt_c_bgen_Ccs1/CcsB/ResB"/>
</dbReference>
<dbReference type="GO" id="GO:0016020">
    <property type="term" value="C:membrane"/>
    <property type="evidence" value="ECO:0007669"/>
    <property type="project" value="UniProtKB-SubCell"/>
</dbReference>
<dbReference type="Proteomes" id="UP000008841">
    <property type="component" value="Chromosome"/>
</dbReference>
<dbReference type="AlphaFoldDB" id="B3EFV8"/>
<sequence length="410" mass="45304">MSKVMNGWSGDIRSYRLSSLVTVCIVVAGFVLQYIAQGQGVGMLSWPFNALFLAVFAVFIVLLGAGFRTNDFVLWLGGIPFGLSLIFAIAFLSLLGGVIPQGISSGNILFERLGLSRMFSGWPFSLVVFCFLCNLGLSVVWKIIPFRLSNLQFMLFHGGFWIALASGLAGASDLQRVIIPVYEGRENSRAYIPQENRMVQLPFSVYLADFSIEEYAPQIVLYDPENDRVMQGEVTGTTGVSKGYRANWPGFAVTVQDYLPHALPDSSGIPRPTGQENGIPYAKIRITAGGKSAERWLNTGSPFIKPGVVQIDRFYLVMFPGSPKVFRSGVVLSGSSGRRTAELEVNKPVTYEGWKLYQMGYDEKAGRWSQLSLIEAVSDPWLPAVYCGFFMIMAGNAMFFWKGMKRGERG</sequence>
<feature type="transmembrane region" description="Helical" evidence="6">
    <location>
        <begin position="74"/>
        <end position="99"/>
    </location>
</feature>
<dbReference type="EMBL" id="CP001097">
    <property type="protein sequence ID" value="ACD89491.1"/>
    <property type="molecule type" value="Genomic_DNA"/>
</dbReference>
<comment type="subcellular location">
    <subcellularLocation>
        <location evidence="1">Membrane</location>
        <topology evidence="1">Multi-pass membrane protein</topology>
    </subcellularLocation>
</comment>
<feature type="transmembrane region" description="Helical" evidence="6">
    <location>
        <begin position="119"/>
        <end position="141"/>
    </location>
</feature>
<dbReference type="RefSeq" id="WP_012465372.1">
    <property type="nucleotide sequence ID" value="NC_010803.1"/>
</dbReference>
<proteinExistence type="predicted"/>
<keyword evidence="5 6" id="KW-0472">Membrane</keyword>
<evidence type="ECO:0000256" key="1">
    <source>
        <dbReference type="ARBA" id="ARBA00004141"/>
    </source>
</evidence>
<feature type="transmembrane region" description="Helical" evidence="6">
    <location>
        <begin position="381"/>
        <end position="401"/>
    </location>
</feature>
<organism evidence="8 9">
    <name type="scientific">Chlorobium limicola (strain DSM 245 / NBRC 103803 / 6330)</name>
    <dbReference type="NCBI Taxonomy" id="290315"/>
    <lineage>
        <taxon>Bacteria</taxon>
        <taxon>Pseudomonadati</taxon>
        <taxon>Chlorobiota</taxon>
        <taxon>Chlorobiia</taxon>
        <taxon>Chlorobiales</taxon>
        <taxon>Chlorobiaceae</taxon>
        <taxon>Chlorobium/Pelodictyon group</taxon>
        <taxon>Chlorobium</taxon>
    </lineage>
</organism>
<dbReference type="eggNOG" id="COG1333">
    <property type="taxonomic scope" value="Bacteria"/>
</dbReference>
<feature type="transmembrane region" description="Helical" evidence="6">
    <location>
        <begin position="153"/>
        <end position="171"/>
    </location>
</feature>
<dbReference type="InterPro" id="IPR007816">
    <property type="entry name" value="ResB-like_domain"/>
</dbReference>
<evidence type="ECO:0000313" key="9">
    <source>
        <dbReference type="Proteomes" id="UP000008841"/>
    </source>
</evidence>